<gene>
    <name evidence="1" type="ORF">PPACK8108_LOCUS26054</name>
</gene>
<reference evidence="1" key="1">
    <citation type="submission" date="2022-06" db="EMBL/GenBank/DDBJ databases">
        <authorList>
            <consortium name="SYNGENTA / RWTH Aachen University"/>
        </authorList>
    </citation>
    <scope>NUCLEOTIDE SEQUENCE</scope>
</reference>
<protein>
    <submittedName>
        <fullName evidence="1">Uncharacterized protein</fullName>
    </submittedName>
</protein>
<name>A0AAV0BVF1_PHAPC</name>
<dbReference type="Proteomes" id="UP001153365">
    <property type="component" value="Unassembled WGS sequence"/>
</dbReference>
<evidence type="ECO:0000313" key="1">
    <source>
        <dbReference type="EMBL" id="CAH7690643.1"/>
    </source>
</evidence>
<sequence length="80" mass="8946">MSCGHSHNKSRGHGRVAMQVWTGEESRQEGQASELGCCKRRATWAGAGAVTSWSVVQQRPELEQRLIVGLKQREINEELQ</sequence>
<evidence type="ECO:0000313" key="2">
    <source>
        <dbReference type="Proteomes" id="UP001153365"/>
    </source>
</evidence>
<keyword evidence="2" id="KW-1185">Reference proteome</keyword>
<accession>A0AAV0BVF1</accession>
<comment type="caution">
    <text evidence="1">The sequence shown here is derived from an EMBL/GenBank/DDBJ whole genome shotgun (WGS) entry which is preliminary data.</text>
</comment>
<dbReference type="AlphaFoldDB" id="A0AAV0BVF1"/>
<dbReference type="EMBL" id="CALTRL010006354">
    <property type="protein sequence ID" value="CAH7690643.1"/>
    <property type="molecule type" value="Genomic_DNA"/>
</dbReference>
<proteinExistence type="predicted"/>
<organism evidence="1 2">
    <name type="scientific">Phakopsora pachyrhizi</name>
    <name type="common">Asian soybean rust disease fungus</name>
    <dbReference type="NCBI Taxonomy" id="170000"/>
    <lineage>
        <taxon>Eukaryota</taxon>
        <taxon>Fungi</taxon>
        <taxon>Dikarya</taxon>
        <taxon>Basidiomycota</taxon>
        <taxon>Pucciniomycotina</taxon>
        <taxon>Pucciniomycetes</taxon>
        <taxon>Pucciniales</taxon>
        <taxon>Phakopsoraceae</taxon>
        <taxon>Phakopsora</taxon>
    </lineage>
</organism>